<sequence length="553" mass="59170">MFEHWAVVGLAADVAGAVRVTLQHTTRGERVVLRLARDPDDPHARGSTRTRAGALHAEHDTSSAREALAAVIADEARWSAMITRNFPHTLLFDAAVEPRRLEAALERASPEPVRAPMDGDLSALLADRRLVFGETVYAVESVQGSDEATGLLRDAARIVLVDETGARVSVSAAPVWSSPNAFVVVGPVALSLEGLSGSLRLSVARAVGALALVLALAVRSGFAPALVAPHDDVDRPLVIDVRSECHQQCSFCTVKLQRGPSDGGAEEVARWRETMRLARAQGVRSVQLDGIDPMRHSGIFELVRSARELGFERLVIAGPGRVLADRPTRDAVFDEGPASTSVLVAIYGVRAETHDAVTGAPGSFDEARAALDAIVRERGRESVVVGTVATARNVEEIGAIVADALERTDTVWMRMPYPRDDRERHARDGFARSAVRETDVVEHFARAIVAAPPHVQRRALAVLATAISHPCVLRRAAPMVGDALVDDVVAATSPRLHGVSSASARGGTHLHLAEGPAIVPCRHARTCVWAPRCSQAQLAAYVDRFGDDELRPG</sequence>
<dbReference type="Proteomes" id="UP000034883">
    <property type="component" value="Chromosome"/>
</dbReference>
<dbReference type="CDD" id="cd01335">
    <property type="entry name" value="Radical_SAM"/>
    <property type="match status" value="1"/>
</dbReference>
<dbReference type="AlphaFoldDB" id="A0A0F6SDD0"/>
<dbReference type="STRING" id="927083.DB32_000378"/>
<evidence type="ECO:0000256" key="1">
    <source>
        <dbReference type="SAM" id="MobiDB-lite"/>
    </source>
</evidence>
<dbReference type="Gene3D" id="3.20.20.70">
    <property type="entry name" value="Aldolase class I"/>
    <property type="match status" value="1"/>
</dbReference>
<protein>
    <submittedName>
        <fullName evidence="2">Molybdopterin-based tungsten cofactor biosynthesis protein</fullName>
    </submittedName>
</protein>
<dbReference type="InterPro" id="IPR058240">
    <property type="entry name" value="rSAM_sf"/>
</dbReference>
<dbReference type="InterPro" id="IPR013785">
    <property type="entry name" value="Aldolase_TIM"/>
</dbReference>
<proteinExistence type="predicted"/>
<feature type="region of interest" description="Disordered" evidence="1">
    <location>
        <begin position="37"/>
        <end position="59"/>
    </location>
</feature>
<evidence type="ECO:0000313" key="2">
    <source>
        <dbReference type="EMBL" id="AKF03229.1"/>
    </source>
</evidence>
<name>A0A0F6SDD0_9BACT</name>
<gene>
    <name evidence="2" type="ORF">DB32_000378</name>
</gene>
<keyword evidence="3" id="KW-1185">Reference proteome</keyword>
<dbReference type="PANTHER" id="PTHR11228:SF34">
    <property type="entry name" value="TUNGSTEN-CONTAINING ALDEHYDE FERREDOXIN OXIDOREDUCTASE COFACTOR MODIFYING PROTEIN"/>
    <property type="match status" value="1"/>
</dbReference>
<reference evidence="2 3" key="1">
    <citation type="submission" date="2015-03" db="EMBL/GenBank/DDBJ databases">
        <title>Genome assembly of Sandaracinus amylolyticus DSM 53668.</title>
        <authorList>
            <person name="Sharma G."/>
            <person name="Subramanian S."/>
        </authorList>
    </citation>
    <scope>NUCLEOTIDE SEQUENCE [LARGE SCALE GENOMIC DNA]</scope>
    <source>
        <strain evidence="2 3">DSM 53668</strain>
    </source>
</reference>
<dbReference type="PANTHER" id="PTHR11228">
    <property type="entry name" value="RADICAL SAM DOMAIN PROTEIN"/>
    <property type="match status" value="1"/>
</dbReference>
<organism evidence="2 3">
    <name type="scientific">Sandaracinus amylolyticus</name>
    <dbReference type="NCBI Taxonomy" id="927083"/>
    <lineage>
        <taxon>Bacteria</taxon>
        <taxon>Pseudomonadati</taxon>
        <taxon>Myxococcota</taxon>
        <taxon>Polyangia</taxon>
        <taxon>Polyangiales</taxon>
        <taxon>Sandaracinaceae</taxon>
        <taxon>Sandaracinus</taxon>
    </lineage>
</organism>
<dbReference type="EMBL" id="CP011125">
    <property type="protein sequence ID" value="AKF03229.1"/>
    <property type="molecule type" value="Genomic_DNA"/>
</dbReference>
<dbReference type="KEGG" id="samy:DB32_000378"/>
<accession>A0A0F6SDD0</accession>
<dbReference type="InterPro" id="IPR050377">
    <property type="entry name" value="Radical_SAM_PqqE_MftC-like"/>
</dbReference>
<dbReference type="SUPFAM" id="SSF102114">
    <property type="entry name" value="Radical SAM enzymes"/>
    <property type="match status" value="1"/>
</dbReference>
<evidence type="ECO:0000313" key="3">
    <source>
        <dbReference type="Proteomes" id="UP000034883"/>
    </source>
</evidence>